<dbReference type="HOGENOM" id="CLU_2602845_0_0_4"/>
<name>F3QNU1_9BURK</name>
<evidence type="ECO:0000313" key="1">
    <source>
        <dbReference type="EMBL" id="EGG50642.1"/>
    </source>
</evidence>
<dbReference type="OrthoDB" id="9167648at2"/>
<sequence length="79" mass="9208">MTTAQQNPNIKKCADILSRDTSKAMVLNRYGSTPEEAQKWGYVKNTWEDQQFQDARFNAFIEKAMKGDPWRDVNGKDFF</sequence>
<dbReference type="EMBL" id="AFBP01000096">
    <property type="protein sequence ID" value="EGG50642.1"/>
    <property type="molecule type" value="Genomic_DNA"/>
</dbReference>
<dbReference type="Proteomes" id="UP000005156">
    <property type="component" value="Unassembled WGS sequence"/>
</dbReference>
<keyword evidence="2" id="KW-1185">Reference proteome</keyword>
<protein>
    <submittedName>
        <fullName evidence="1">Conserved domain protein</fullName>
    </submittedName>
</protein>
<dbReference type="AlphaFoldDB" id="F3QNU1"/>
<organism evidence="1 2">
    <name type="scientific">Parasutterella excrementihominis YIT 11859</name>
    <dbReference type="NCBI Taxonomy" id="762966"/>
    <lineage>
        <taxon>Bacteria</taxon>
        <taxon>Pseudomonadati</taxon>
        <taxon>Pseudomonadota</taxon>
        <taxon>Betaproteobacteria</taxon>
        <taxon>Burkholderiales</taxon>
        <taxon>Sutterellaceae</taxon>
        <taxon>Parasutterella</taxon>
    </lineage>
</organism>
<dbReference type="GeneID" id="43349897"/>
<evidence type="ECO:0000313" key="2">
    <source>
        <dbReference type="Proteomes" id="UP000005156"/>
    </source>
</evidence>
<gene>
    <name evidence="1" type="ORF">HMPREF9439_02627</name>
</gene>
<dbReference type="RefSeq" id="WP_008865053.1">
    <property type="nucleotide sequence ID" value="NZ_GL883761.1"/>
</dbReference>
<proteinExistence type="predicted"/>
<comment type="caution">
    <text evidence="1">The sequence shown here is derived from an EMBL/GenBank/DDBJ whole genome shotgun (WGS) entry which is preliminary data.</text>
</comment>
<reference evidence="1 2" key="1">
    <citation type="submission" date="2011-02" db="EMBL/GenBank/DDBJ databases">
        <authorList>
            <person name="Weinstock G."/>
            <person name="Sodergren E."/>
            <person name="Clifton S."/>
            <person name="Fulton L."/>
            <person name="Fulton B."/>
            <person name="Courtney L."/>
            <person name="Fronick C."/>
            <person name="Harrison M."/>
            <person name="Strong C."/>
            <person name="Farmer C."/>
            <person name="Delahaunty K."/>
            <person name="Markovic C."/>
            <person name="Hall O."/>
            <person name="Minx P."/>
            <person name="Tomlinson C."/>
            <person name="Mitreva M."/>
            <person name="Hou S."/>
            <person name="Chen J."/>
            <person name="Wollam A."/>
            <person name="Pepin K.H."/>
            <person name="Johnson M."/>
            <person name="Bhonagiri V."/>
            <person name="Zhang X."/>
            <person name="Suruliraj S."/>
            <person name="Warren W."/>
            <person name="Chinwalla A."/>
            <person name="Mardis E.R."/>
            <person name="Wilson R.K."/>
        </authorList>
    </citation>
    <scope>NUCLEOTIDE SEQUENCE [LARGE SCALE GENOMIC DNA]</scope>
    <source>
        <strain evidence="1 2">YIT 11859</strain>
    </source>
</reference>
<accession>F3QNU1</accession>